<reference evidence="1 2" key="1">
    <citation type="submission" date="2015-11" db="EMBL/GenBank/DDBJ databases">
        <title>Exploring the genomic traits of fungus-feeding bacterial genus Collimonas.</title>
        <authorList>
            <person name="Song C."/>
            <person name="Schmidt R."/>
            <person name="de Jager V."/>
            <person name="Krzyzanowska D."/>
            <person name="Jongedijk E."/>
            <person name="Cankar K."/>
            <person name="Beekwilder J."/>
            <person name="van Veen A."/>
            <person name="de Boer W."/>
            <person name="van Veen J.A."/>
            <person name="Garbeva P."/>
        </authorList>
    </citation>
    <scope>NUCLEOTIDE SEQUENCE [LARGE SCALE GENOMIC DNA]</scope>
    <source>
        <strain evidence="1 2">Ter282</strain>
    </source>
</reference>
<evidence type="ECO:0000313" key="2">
    <source>
        <dbReference type="Proteomes" id="UP000071778"/>
    </source>
</evidence>
<gene>
    <name evidence="1" type="ORF">CAter282_3421</name>
</gene>
<protein>
    <submittedName>
        <fullName evidence="1">Uncharacterized protein</fullName>
    </submittedName>
</protein>
<name>A0A127QM35_9BURK</name>
<dbReference type="Proteomes" id="UP000071778">
    <property type="component" value="Chromosome"/>
</dbReference>
<evidence type="ECO:0000313" key="1">
    <source>
        <dbReference type="EMBL" id="AMP11110.1"/>
    </source>
</evidence>
<proteinExistence type="predicted"/>
<accession>A0A127QM35</accession>
<dbReference type="AlphaFoldDB" id="A0A127QM35"/>
<keyword evidence="2" id="KW-1185">Reference proteome</keyword>
<dbReference type="EMBL" id="CP013235">
    <property type="protein sequence ID" value="AMP11110.1"/>
    <property type="molecule type" value="Genomic_DNA"/>
</dbReference>
<organism evidence="1 2">
    <name type="scientific">Collimonas arenae</name>
    <dbReference type="NCBI Taxonomy" id="279058"/>
    <lineage>
        <taxon>Bacteria</taxon>
        <taxon>Pseudomonadati</taxon>
        <taxon>Pseudomonadota</taxon>
        <taxon>Betaproteobacteria</taxon>
        <taxon>Burkholderiales</taxon>
        <taxon>Oxalobacteraceae</taxon>
        <taxon>Collimonas</taxon>
    </lineage>
</organism>
<sequence length="57" mass="6141">MNHVFIPSTATSPFTARVGDCIFEQQWNCQKAELGVLGSAVASPGAGYLVGDFFTFR</sequence>